<proteinExistence type="predicted"/>
<keyword evidence="1" id="KW-0732">Signal</keyword>
<protein>
    <recommendedName>
        <fullName evidence="4">Lipoprotein</fullName>
    </recommendedName>
</protein>
<comment type="caution">
    <text evidence="2">The sequence shown here is derived from an EMBL/GenBank/DDBJ whole genome shotgun (WGS) entry which is preliminary data.</text>
</comment>
<sequence>MAHSNRRADVTCGPTPTSVHPARRQVLGRALAFGTLALPALALAACGGEAPPQGPVFTQPRFPPTNPVWLHAKVLEVQDNYLPPLKAPNIEAELPVSLGDTALLWARVRLRASGRGGNTARVTVTRAAVTETPLPRTGGVGGLFTRDQVARFDTDLIGELTITDHTGERIGYAQSRVTRGLSIAEGTTANERMTVLNALVNDTATAWGRAMEAKIHSDLNRFVAYPPDN</sequence>
<evidence type="ECO:0000313" key="2">
    <source>
        <dbReference type="EMBL" id="MFC3230474.1"/>
    </source>
</evidence>
<accession>A0ABV7L790</accession>
<dbReference type="EMBL" id="JBHRTR010000046">
    <property type="protein sequence ID" value="MFC3230474.1"/>
    <property type="molecule type" value="Genomic_DNA"/>
</dbReference>
<organism evidence="2 3">
    <name type="scientific">Marinibaculum pumilum</name>
    <dbReference type="NCBI Taxonomy" id="1766165"/>
    <lineage>
        <taxon>Bacteria</taxon>
        <taxon>Pseudomonadati</taxon>
        <taxon>Pseudomonadota</taxon>
        <taxon>Alphaproteobacteria</taxon>
        <taxon>Rhodospirillales</taxon>
        <taxon>Rhodospirillaceae</taxon>
        <taxon>Marinibaculum</taxon>
    </lineage>
</organism>
<name>A0ABV7L790_9PROT</name>
<dbReference type="RefSeq" id="WP_379905676.1">
    <property type="nucleotide sequence ID" value="NZ_JBHRTR010000046.1"/>
</dbReference>
<reference evidence="3" key="1">
    <citation type="journal article" date="2019" name="Int. J. Syst. Evol. Microbiol.">
        <title>The Global Catalogue of Microorganisms (GCM) 10K type strain sequencing project: providing services to taxonomists for standard genome sequencing and annotation.</title>
        <authorList>
            <consortium name="The Broad Institute Genomics Platform"/>
            <consortium name="The Broad Institute Genome Sequencing Center for Infectious Disease"/>
            <person name="Wu L."/>
            <person name="Ma J."/>
        </authorList>
    </citation>
    <scope>NUCLEOTIDE SEQUENCE [LARGE SCALE GENOMIC DNA]</scope>
    <source>
        <strain evidence="3">KCTC 42964</strain>
    </source>
</reference>
<keyword evidence="3" id="KW-1185">Reference proteome</keyword>
<evidence type="ECO:0000256" key="1">
    <source>
        <dbReference type="SAM" id="SignalP"/>
    </source>
</evidence>
<evidence type="ECO:0008006" key="4">
    <source>
        <dbReference type="Google" id="ProtNLM"/>
    </source>
</evidence>
<feature type="signal peptide" evidence="1">
    <location>
        <begin position="1"/>
        <end position="44"/>
    </location>
</feature>
<evidence type="ECO:0000313" key="3">
    <source>
        <dbReference type="Proteomes" id="UP001595528"/>
    </source>
</evidence>
<feature type="chain" id="PRO_5045297604" description="Lipoprotein" evidence="1">
    <location>
        <begin position="45"/>
        <end position="229"/>
    </location>
</feature>
<gene>
    <name evidence="2" type="ORF">ACFOGJ_24715</name>
</gene>
<dbReference type="Proteomes" id="UP001595528">
    <property type="component" value="Unassembled WGS sequence"/>
</dbReference>